<evidence type="ECO:0000256" key="3">
    <source>
        <dbReference type="ARBA" id="ARBA00023015"/>
    </source>
</evidence>
<sequence length="955" mass="105774">MPEPTAPPTLLNRLHAASNQERGLRHVFKGAKSVTAKTTSAKKSTSTAAKGAATSVTKSVGTTGKGSATSAASSAVSSLSGIEDDVVEKLSKELGIKGFYSIHLIDLCYGNFEPNATNPNATLNATNCTTPFDYSSLNLSALLDHHLSVGSHSLNLANLGLTKDIQDKINDIPKVLRAIVATYIIAAGFICVSLIASVAAIILIPHPSGQIIVTGNIGLASLAVIFLLIGNLITTIGSSKVVEEVTKHGNHLGMYAERGVKYMAVTWAAFGLMLLTVFYWVYEFFAEKRRGSEEINRAIGGYSFSPKSEPAWSDTSSGLASRENSFPRDYRAGGFPPTHAPGGRPCEGGPPPCGPCRELNVSCTYDRVKKRRGPPNRAAQAAREAEKRRRLESDAPSDTATPPHQNAAHALVSLGVPDSPVVMDAELCIAPMGVLRLFVDDFYTYIHPLVPFPHEPTFRKAFENREDRTNPEFLALLAGMVGSLVASFPRSARLHLKAAHSYEKFPRSIMLVDRCMKVALDLRTPDLMLKDTVTVNDAAISYFLSLEAGYTMRWTQCRRFLAESLQFLREMGFHRRRPPPTTLSFGQDRPDDQPTDFITDEIGKRIYWTIFVGVRSLTQMGTSYRDLVIPPATPNAPYPDLPREVDDAYILPDRILPQPEGIVSVLTGFVKGIQVYETMDDLVRIELAHGFSACTWEQQKQCLRDSMAKVRTIEQYLPPVLRLDMSSRTPNKGTFAQPAQASSNSYQYVPPAYPNTQPNHDVRHLVAANETEKRYLQYEIQKANTYASCLGTRSHYVERYLTLRDIHRNNQRAEQARTTEPGGSIIYRTASDTSSSLAAAAMRAVAERDEVDDMFLAEREEVVHNFFTVVTSIEQRNMEPNGGSIINKIRQVASTLLGDPVDRKGRYELQNEEYLKVFLEILTRTMTPDDEEQELRNWADLREQQQRMASRANMA</sequence>
<dbReference type="PANTHER" id="PTHR47663:SF1">
    <property type="entry name" value="XYLANOLYTIC TRANSCRIPTIONAL ACTIVATOR XLNR-RELATED"/>
    <property type="match status" value="1"/>
</dbReference>
<evidence type="ECO:0000256" key="5">
    <source>
        <dbReference type="ARBA" id="ARBA00023159"/>
    </source>
</evidence>
<dbReference type="InterPro" id="IPR036864">
    <property type="entry name" value="Zn2-C6_fun-type_DNA-bd_sf"/>
</dbReference>
<dbReference type="OrthoDB" id="5284003at2759"/>
<proteinExistence type="inferred from homology"/>
<dbReference type="Proteomes" id="UP000285146">
    <property type="component" value="Unassembled WGS sequence"/>
</dbReference>
<evidence type="ECO:0000313" key="13">
    <source>
        <dbReference type="Proteomes" id="UP000285146"/>
    </source>
</evidence>
<dbReference type="CDD" id="cd12148">
    <property type="entry name" value="fungal_TF_MHR"/>
    <property type="match status" value="1"/>
</dbReference>
<keyword evidence="10" id="KW-1133">Transmembrane helix</keyword>
<dbReference type="STRING" id="1230097.A0A423X266"/>
<organism evidence="12 13">
    <name type="scientific">Cytospora leucostoma</name>
    <dbReference type="NCBI Taxonomy" id="1230097"/>
    <lineage>
        <taxon>Eukaryota</taxon>
        <taxon>Fungi</taxon>
        <taxon>Dikarya</taxon>
        <taxon>Ascomycota</taxon>
        <taxon>Pezizomycotina</taxon>
        <taxon>Sordariomycetes</taxon>
        <taxon>Sordariomycetidae</taxon>
        <taxon>Diaporthales</taxon>
        <taxon>Cytosporaceae</taxon>
        <taxon>Cytospora</taxon>
    </lineage>
</organism>
<evidence type="ECO:0000256" key="8">
    <source>
        <dbReference type="ARBA" id="ARBA00037990"/>
    </source>
</evidence>
<keyword evidence="10" id="KW-0812">Transmembrane</keyword>
<dbReference type="PANTHER" id="PTHR47663">
    <property type="entry name" value="XYLANOLYTIC TRANSCRIPTIONAL ACTIVATOR XLNR-RELATED"/>
    <property type="match status" value="1"/>
</dbReference>
<dbReference type="InterPro" id="IPR007219">
    <property type="entry name" value="XnlR_reg_dom"/>
</dbReference>
<dbReference type="GO" id="GO:0005886">
    <property type="term" value="C:plasma membrane"/>
    <property type="evidence" value="ECO:0007669"/>
    <property type="project" value="InterPro"/>
</dbReference>
<evidence type="ECO:0000256" key="1">
    <source>
        <dbReference type="ARBA" id="ARBA00022723"/>
    </source>
</evidence>
<dbReference type="InterPro" id="IPR009571">
    <property type="entry name" value="SUR7/Rim9-like_fungi"/>
</dbReference>
<dbReference type="GO" id="GO:0003677">
    <property type="term" value="F:DNA binding"/>
    <property type="evidence" value="ECO:0007669"/>
    <property type="project" value="UniProtKB-KW"/>
</dbReference>
<keyword evidence="7" id="KW-0539">Nucleus</keyword>
<dbReference type="AlphaFoldDB" id="A0A423X266"/>
<feature type="region of interest" description="Disordered" evidence="9">
    <location>
        <begin position="307"/>
        <end position="344"/>
    </location>
</feature>
<keyword evidence="6" id="KW-0804">Transcription</keyword>
<keyword evidence="5" id="KW-0010">Activator</keyword>
<dbReference type="Gene3D" id="4.10.240.10">
    <property type="entry name" value="Zn(2)-C6 fungal-type DNA-binding domain"/>
    <property type="match status" value="1"/>
</dbReference>
<protein>
    <recommendedName>
        <fullName evidence="11">Xylanolytic transcriptional activator regulatory domain-containing protein</fullName>
    </recommendedName>
</protein>
<evidence type="ECO:0000256" key="2">
    <source>
        <dbReference type="ARBA" id="ARBA00022833"/>
    </source>
</evidence>
<evidence type="ECO:0000256" key="9">
    <source>
        <dbReference type="SAM" id="MobiDB-lite"/>
    </source>
</evidence>
<accession>A0A423X266</accession>
<feature type="transmembrane region" description="Helical" evidence="10">
    <location>
        <begin position="180"/>
        <end position="204"/>
    </location>
</feature>
<feature type="compositionally biased region" description="Basic and acidic residues" evidence="9">
    <location>
        <begin position="383"/>
        <end position="393"/>
    </location>
</feature>
<feature type="compositionally biased region" description="Polar residues" evidence="9">
    <location>
        <begin position="313"/>
        <end position="324"/>
    </location>
</feature>
<feature type="region of interest" description="Disordered" evidence="9">
    <location>
        <begin position="367"/>
        <end position="404"/>
    </location>
</feature>
<dbReference type="InParanoid" id="A0A423X266"/>
<gene>
    <name evidence="12" type="ORF">VPNG_06292</name>
</gene>
<keyword evidence="2" id="KW-0862">Zinc</keyword>
<dbReference type="Pfam" id="PF06687">
    <property type="entry name" value="SUR7"/>
    <property type="match status" value="1"/>
</dbReference>
<evidence type="ECO:0000256" key="7">
    <source>
        <dbReference type="ARBA" id="ARBA00023242"/>
    </source>
</evidence>
<keyword evidence="1" id="KW-0479">Metal-binding</keyword>
<feature type="transmembrane region" description="Helical" evidence="10">
    <location>
        <begin position="262"/>
        <end position="282"/>
    </location>
</feature>
<name>A0A423X266_9PEZI</name>
<dbReference type="GO" id="GO:0000981">
    <property type="term" value="F:DNA-binding transcription factor activity, RNA polymerase II-specific"/>
    <property type="evidence" value="ECO:0007669"/>
    <property type="project" value="InterPro"/>
</dbReference>
<feature type="transmembrane region" description="Helical" evidence="10">
    <location>
        <begin position="211"/>
        <end position="233"/>
    </location>
</feature>
<dbReference type="EMBL" id="LKEB01000030">
    <property type="protein sequence ID" value="ROW09875.1"/>
    <property type="molecule type" value="Genomic_DNA"/>
</dbReference>
<evidence type="ECO:0000256" key="6">
    <source>
        <dbReference type="ARBA" id="ARBA00023163"/>
    </source>
</evidence>
<comment type="caution">
    <text evidence="12">The sequence shown here is derived from an EMBL/GenBank/DDBJ whole genome shotgun (WGS) entry which is preliminary data.</text>
</comment>
<dbReference type="CDD" id="cd00067">
    <property type="entry name" value="GAL4"/>
    <property type="match status" value="1"/>
</dbReference>
<evidence type="ECO:0000259" key="11">
    <source>
        <dbReference type="Pfam" id="PF04082"/>
    </source>
</evidence>
<dbReference type="GO" id="GO:0008270">
    <property type="term" value="F:zinc ion binding"/>
    <property type="evidence" value="ECO:0007669"/>
    <property type="project" value="InterPro"/>
</dbReference>
<dbReference type="Pfam" id="PF04082">
    <property type="entry name" value="Fungal_trans"/>
    <property type="match status" value="1"/>
</dbReference>
<evidence type="ECO:0000313" key="12">
    <source>
        <dbReference type="EMBL" id="ROW09875.1"/>
    </source>
</evidence>
<keyword evidence="4" id="KW-0238">DNA-binding</keyword>
<feature type="region of interest" description="Disordered" evidence="9">
    <location>
        <begin position="35"/>
        <end position="69"/>
    </location>
</feature>
<keyword evidence="10" id="KW-0472">Membrane</keyword>
<feature type="domain" description="Xylanolytic transcriptional activator regulatory" evidence="11">
    <location>
        <begin position="441"/>
        <end position="612"/>
    </location>
</feature>
<dbReference type="GO" id="GO:0006351">
    <property type="term" value="P:DNA-templated transcription"/>
    <property type="evidence" value="ECO:0007669"/>
    <property type="project" value="InterPro"/>
</dbReference>
<dbReference type="InterPro" id="IPR051439">
    <property type="entry name" value="XlnR/Xlr1"/>
</dbReference>
<comment type="similarity">
    <text evidence="8">Belongs to the xlnR/xlr1 family.</text>
</comment>
<evidence type="ECO:0000256" key="10">
    <source>
        <dbReference type="SAM" id="Phobius"/>
    </source>
</evidence>
<keyword evidence="3" id="KW-0805">Transcription regulation</keyword>
<reference evidence="12 13" key="1">
    <citation type="submission" date="2015-09" db="EMBL/GenBank/DDBJ databases">
        <title>Host preference determinants of Valsa canker pathogens revealed by comparative genomics.</title>
        <authorList>
            <person name="Yin Z."/>
            <person name="Huang L."/>
        </authorList>
    </citation>
    <scope>NUCLEOTIDE SEQUENCE [LARGE SCALE GENOMIC DNA]</scope>
    <source>
        <strain evidence="12 13">SXYLt</strain>
    </source>
</reference>
<keyword evidence="13" id="KW-1185">Reference proteome</keyword>
<evidence type="ECO:0000256" key="4">
    <source>
        <dbReference type="ARBA" id="ARBA00023125"/>
    </source>
</evidence>
<dbReference type="InterPro" id="IPR001138">
    <property type="entry name" value="Zn2Cys6_DnaBD"/>
</dbReference>